<evidence type="ECO:0000313" key="2">
    <source>
        <dbReference type="Proteomes" id="UP000636010"/>
    </source>
</evidence>
<gene>
    <name evidence="1" type="ORF">GCM10011506_32870</name>
</gene>
<dbReference type="EMBL" id="BMEC01000011">
    <property type="protein sequence ID" value="GGC44714.1"/>
    <property type="molecule type" value="Genomic_DNA"/>
</dbReference>
<sequence length="280" mass="30946">MKKLGFFILMMFLVSHGYSRGPWPQKPKSAFIKLGQWWINASKFYNRNGEIIDITTTGLYTTSIYAEYGFTEKITGVVYAPVFSRAILNKRVDTNDVLIAEGDELNSIGDIDISFKYTFLQKDALVVSFGLTLGIPTGNPSGGNTQLLQTGDGEFNQLVSLSAGYSFYPVPFYAILDLGVNNRTSNFSDEFRYGMELGYTLKKFTLITRAFGVKSFFNGDENALNGNGLFNNNVEYLSLAPELIFQVNEQLGLSAGFGTAVSGRSILAARTYQAGVFIKL</sequence>
<proteinExistence type="predicted"/>
<accession>A0ABQ1MX87</accession>
<dbReference type="RefSeq" id="WP_188465543.1">
    <property type="nucleotide sequence ID" value="NZ_BAABHU010000011.1"/>
</dbReference>
<evidence type="ECO:0008006" key="3">
    <source>
        <dbReference type="Google" id="ProtNLM"/>
    </source>
</evidence>
<evidence type="ECO:0000313" key="1">
    <source>
        <dbReference type="EMBL" id="GGC44714.1"/>
    </source>
</evidence>
<organism evidence="1 2">
    <name type="scientific">Marivirga lumbricoides</name>
    <dbReference type="NCBI Taxonomy" id="1046115"/>
    <lineage>
        <taxon>Bacteria</taxon>
        <taxon>Pseudomonadati</taxon>
        <taxon>Bacteroidota</taxon>
        <taxon>Cytophagia</taxon>
        <taxon>Cytophagales</taxon>
        <taxon>Marivirgaceae</taxon>
        <taxon>Marivirga</taxon>
    </lineage>
</organism>
<name>A0ABQ1MX87_9BACT</name>
<dbReference type="Proteomes" id="UP000636010">
    <property type="component" value="Unassembled WGS sequence"/>
</dbReference>
<protein>
    <recommendedName>
        <fullName evidence="3">Transporter</fullName>
    </recommendedName>
</protein>
<keyword evidence="2" id="KW-1185">Reference proteome</keyword>
<reference evidence="2" key="1">
    <citation type="journal article" date="2019" name="Int. J. Syst. Evol. Microbiol.">
        <title>The Global Catalogue of Microorganisms (GCM) 10K type strain sequencing project: providing services to taxonomists for standard genome sequencing and annotation.</title>
        <authorList>
            <consortium name="The Broad Institute Genomics Platform"/>
            <consortium name="The Broad Institute Genome Sequencing Center for Infectious Disease"/>
            <person name="Wu L."/>
            <person name="Ma J."/>
        </authorList>
    </citation>
    <scope>NUCLEOTIDE SEQUENCE [LARGE SCALE GENOMIC DNA]</scope>
    <source>
        <strain evidence="2">CGMCC 1.10832</strain>
    </source>
</reference>
<comment type="caution">
    <text evidence="1">The sequence shown here is derived from an EMBL/GenBank/DDBJ whole genome shotgun (WGS) entry which is preliminary data.</text>
</comment>